<name>A0A0R3T849_RODNA</name>
<dbReference type="AlphaFoldDB" id="A0A0R3T849"/>
<accession>A0A0R3T849</accession>
<reference evidence="1" key="1">
    <citation type="submission" date="2017-02" db="UniProtKB">
        <authorList>
            <consortium name="WormBaseParasite"/>
        </authorList>
    </citation>
    <scope>IDENTIFICATION</scope>
</reference>
<sequence length="55" mass="6437">LDLESYLGAIWRNDDLSFYDCWNELLRRPSGQQLDDLGPMNDCLLLFRSDLFLVA</sequence>
<proteinExistence type="predicted"/>
<dbReference type="WBParaSite" id="HNAJ_0000323701-mRNA-1">
    <property type="protein sequence ID" value="HNAJ_0000323701-mRNA-1"/>
    <property type="gene ID" value="HNAJ_0000323701"/>
</dbReference>
<protein>
    <submittedName>
        <fullName evidence="1">DUF1767 domain-containing protein</fullName>
    </submittedName>
</protein>
<organism evidence="1">
    <name type="scientific">Rodentolepis nana</name>
    <name type="common">Dwarf tapeworm</name>
    <name type="synonym">Hymenolepis nana</name>
    <dbReference type="NCBI Taxonomy" id="102285"/>
    <lineage>
        <taxon>Eukaryota</taxon>
        <taxon>Metazoa</taxon>
        <taxon>Spiralia</taxon>
        <taxon>Lophotrochozoa</taxon>
        <taxon>Platyhelminthes</taxon>
        <taxon>Cestoda</taxon>
        <taxon>Eucestoda</taxon>
        <taxon>Cyclophyllidea</taxon>
        <taxon>Hymenolepididae</taxon>
        <taxon>Rodentolepis</taxon>
    </lineage>
</organism>
<evidence type="ECO:0000313" key="1">
    <source>
        <dbReference type="WBParaSite" id="HNAJ_0000323701-mRNA-1"/>
    </source>
</evidence>